<dbReference type="EMBL" id="AP014612">
    <property type="protein sequence ID" value="BAQ24593.1"/>
    <property type="molecule type" value="Genomic_DNA"/>
</dbReference>
<keyword evidence="1" id="KW-1133">Transmembrane helix</keyword>
<accession>A0A1L7LK64</accession>
<evidence type="ECO:0000313" key="3">
    <source>
        <dbReference type="Proteomes" id="UP000217758"/>
    </source>
</evidence>
<evidence type="ECO:0000313" key="2">
    <source>
        <dbReference type="EMBL" id="BAQ24593.1"/>
    </source>
</evidence>
<dbReference type="AlphaFoldDB" id="A0A1L7LK64"/>
<sequence>MFSKTAPKRFVKIIGVSLVWLVFLELTVNVGWFHDLFNRYFGEKGMIIAGSQLNIVGLAVLAYTHQDWTRKMFQVRQKQILWL</sequence>
<proteinExistence type="predicted"/>
<keyword evidence="1" id="KW-0472">Membrane</keyword>
<feature type="transmembrane region" description="Helical" evidence="1">
    <location>
        <begin position="45"/>
        <end position="64"/>
    </location>
</feature>
<evidence type="ECO:0000256" key="1">
    <source>
        <dbReference type="SAM" id="Phobius"/>
    </source>
</evidence>
<dbReference type="KEGG" id="strg:SRT_13320"/>
<organism evidence="2 3">
    <name type="scientific">Streptococcus troglodytae</name>
    <dbReference type="NCBI Taxonomy" id="1111760"/>
    <lineage>
        <taxon>Bacteria</taxon>
        <taxon>Bacillati</taxon>
        <taxon>Bacillota</taxon>
        <taxon>Bacilli</taxon>
        <taxon>Lactobacillales</taxon>
        <taxon>Streptococcaceae</taxon>
        <taxon>Streptococcus</taxon>
    </lineage>
</organism>
<gene>
    <name evidence="2" type="ORF">SRT_13320</name>
</gene>
<reference evidence="2 3" key="1">
    <citation type="journal article" date="2016" name="Microbiol. Immunol.">
        <title>Complete genome sequence of Streptococcus troglodytae TKU31 isolated from the oral cavity of a chimpanzee (Pan troglodytes).</title>
        <authorList>
            <person name="Okamoto M."/>
            <person name="Naito M."/>
            <person name="Miyanohara M."/>
            <person name="Imai S."/>
            <person name="Nomura Y."/>
            <person name="Saito W."/>
            <person name="Momoi Y."/>
            <person name="Takada K."/>
            <person name="Miyabe-Nishiwaki T."/>
            <person name="Tomonaga M."/>
            <person name="Hanada N."/>
        </authorList>
    </citation>
    <scope>NUCLEOTIDE SEQUENCE [LARGE SCALE GENOMIC DNA]</scope>
    <source>
        <strain evidence="3">TKU 31</strain>
    </source>
</reference>
<dbReference type="Proteomes" id="UP000217758">
    <property type="component" value="Chromosome"/>
</dbReference>
<protein>
    <submittedName>
        <fullName evidence="2">Uncharacterized protein</fullName>
    </submittedName>
</protein>
<feature type="transmembrane region" description="Helical" evidence="1">
    <location>
        <begin position="12"/>
        <end position="33"/>
    </location>
</feature>
<keyword evidence="1" id="KW-0812">Transmembrane</keyword>
<keyword evidence="3" id="KW-1185">Reference proteome</keyword>
<name>A0A1L7LK64_9STRE</name>